<proteinExistence type="predicted"/>
<name>A0ABY8LFE4_9RHOB</name>
<sequence>MPINVIHDLSEAPENSGASLLELELWPHQSLTGTGFVWIIGASFGMLCIPLIGLMGTVALWGILPFCMAVLGLLWLSLKRSWHDRDILERLVLTPEEAHLTRRDPDGSTRDWQANPYWVRVERHDKVGSIEDYLTLEGGPRAVEIGAFLTPAERRGLERRILRALGRING</sequence>
<feature type="transmembrane region" description="Helical" evidence="1">
    <location>
        <begin position="31"/>
        <end position="52"/>
    </location>
</feature>
<keyword evidence="1" id="KW-0812">Transmembrane</keyword>
<feature type="transmembrane region" description="Helical" evidence="1">
    <location>
        <begin position="58"/>
        <end position="78"/>
    </location>
</feature>
<accession>A0ABY8LFE4</accession>
<keyword evidence="3" id="KW-1185">Reference proteome</keyword>
<evidence type="ECO:0000313" key="2">
    <source>
        <dbReference type="EMBL" id="WGH78884.1"/>
    </source>
</evidence>
<evidence type="ECO:0000313" key="3">
    <source>
        <dbReference type="Proteomes" id="UP001243420"/>
    </source>
</evidence>
<keyword evidence="1" id="KW-0472">Membrane</keyword>
<gene>
    <name evidence="2" type="ORF">P8627_01080</name>
</gene>
<dbReference type="Proteomes" id="UP001243420">
    <property type="component" value="Chromosome"/>
</dbReference>
<evidence type="ECO:0000256" key="1">
    <source>
        <dbReference type="SAM" id="Phobius"/>
    </source>
</evidence>
<reference evidence="2 3" key="1">
    <citation type="submission" date="2023-04" db="EMBL/GenBank/DDBJ databases">
        <title>Jannaschia ovalis sp. nov., a marine bacterium isolated from sea tidal flat.</title>
        <authorList>
            <person name="Kwon D.Y."/>
            <person name="Kim J.-J."/>
        </authorList>
    </citation>
    <scope>NUCLEOTIDE SEQUENCE [LARGE SCALE GENOMIC DNA]</scope>
    <source>
        <strain evidence="2 3">GRR-S6-38</strain>
    </source>
</reference>
<keyword evidence="1" id="KW-1133">Transmembrane helix</keyword>
<dbReference type="RefSeq" id="WP_279965635.1">
    <property type="nucleotide sequence ID" value="NZ_CP122537.1"/>
</dbReference>
<dbReference type="EMBL" id="CP122537">
    <property type="protein sequence ID" value="WGH78884.1"/>
    <property type="molecule type" value="Genomic_DNA"/>
</dbReference>
<dbReference type="InterPro" id="IPR019253">
    <property type="entry name" value="DUF2244_TM"/>
</dbReference>
<organism evidence="2 3">
    <name type="scientific">Jannaschia ovalis</name>
    <dbReference type="NCBI Taxonomy" id="3038773"/>
    <lineage>
        <taxon>Bacteria</taxon>
        <taxon>Pseudomonadati</taxon>
        <taxon>Pseudomonadota</taxon>
        <taxon>Alphaproteobacteria</taxon>
        <taxon>Rhodobacterales</taxon>
        <taxon>Roseobacteraceae</taxon>
        <taxon>Jannaschia</taxon>
    </lineage>
</organism>
<dbReference type="Pfam" id="PF10003">
    <property type="entry name" value="DUF2244"/>
    <property type="match status" value="1"/>
</dbReference>
<protein>
    <submittedName>
        <fullName evidence="2">DUF2244 domain-containing protein</fullName>
    </submittedName>
</protein>